<dbReference type="EMBL" id="JRZE01000001">
    <property type="protein sequence ID" value="KHF45950.1"/>
    <property type="molecule type" value="Genomic_DNA"/>
</dbReference>
<dbReference type="SUPFAM" id="SSF46689">
    <property type="entry name" value="Homeodomain-like"/>
    <property type="match status" value="1"/>
</dbReference>
<keyword evidence="4" id="KW-0804">Transcription</keyword>
<dbReference type="InterPro" id="IPR001647">
    <property type="entry name" value="HTH_TetR"/>
</dbReference>
<name>A0A837DEV5_9PSEU</name>
<dbReference type="InterPro" id="IPR009057">
    <property type="entry name" value="Homeodomain-like_sf"/>
</dbReference>
<feature type="domain" description="HTH tetR-type" evidence="6">
    <location>
        <begin position="5"/>
        <end position="65"/>
    </location>
</feature>
<accession>A0A837DEV5</accession>
<organism evidence="7 8">
    <name type="scientific">Saccharomonospora viridis</name>
    <dbReference type="NCBI Taxonomy" id="1852"/>
    <lineage>
        <taxon>Bacteria</taxon>
        <taxon>Bacillati</taxon>
        <taxon>Actinomycetota</taxon>
        <taxon>Actinomycetes</taxon>
        <taxon>Pseudonocardiales</taxon>
        <taxon>Pseudonocardiaceae</taxon>
        <taxon>Saccharomonospora</taxon>
    </lineage>
</organism>
<evidence type="ECO:0000259" key="6">
    <source>
        <dbReference type="PROSITE" id="PS50977"/>
    </source>
</evidence>
<dbReference type="Proteomes" id="UP000030848">
    <property type="component" value="Unassembled WGS sequence"/>
</dbReference>
<gene>
    <name evidence="7" type="ORF">MINT15_02510</name>
</gene>
<dbReference type="Pfam" id="PF13977">
    <property type="entry name" value="TetR_C_6"/>
    <property type="match status" value="1"/>
</dbReference>
<dbReference type="InterPro" id="IPR039538">
    <property type="entry name" value="BetI_C"/>
</dbReference>
<evidence type="ECO:0000256" key="4">
    <source>
        <dbReference type="ARBA" id="ARBA00023163"/>
    </source>
</evidence>
<comment type="caution">
    <text evidence="7">The sequence shown here is derived from an EMBL/GenBank/DDBJ whole genome shotgun (WGS) entry which is preliminary data.</text>
</comment>
<dbReference type="AlphaFoldDB" id="A0A837DEV5"/>
<evidence type="ECO:0000256" key="1">
    <source>
        <dbReference type="ARBA" id="ARBA00022491"/>
    </source>
</evidence>
<evidence type="ECO:0000256" key="3">
    <source>
        <dbReference type="ARBA" id="ARBA00023125"/>
    </source>
</evidence>
<proteinExistence type="predicted"/>
<keyword evidence="3 5" id="KW-0238">DNA-binding</keyword>
<dbReference type="PANTHER" id="PTHR30055:SF234">
    <property type="entry name" value="HTH-TYPE TRANSCRIPTIONAL REGULATOR BETI"/>
    <property type="match status" value="1"/>
</dbReference>
<keyword evidence="1" id="KW-0678">Repressor</keyword>
<dbReference type="SUPFAM" id="SSF48498">
    <property type="entry name" value="Tetracyclin repressor-like, C-terminal domain"/>
    <property type="match status" value="1"/>
</dbReference>
<dbReference type="GO" id="GO:0000976">
    <property type="term" value="F:transcription cis-regulatory region binding"/>
    <property type="evidence" value="ECO:0007669"/>
    <property type="project" value="TreeGrafter"/>
</dbReference>
<evidence type="ECO:0000256" key="5">
    <source>
        <dbReference type="PROSITE-ProRule" id="PRU00335"/>
    </source>
</evidence>
<dbReference type="InterPro" id="IPR036271">
    <property type="entry name" value="Tet_transcr_reg_TetR-rel_C_sf"/>
</dbReference>
<reference evidence="7 8" key="1">
    <citation type="submission" date="2014-10" db="EMBL/GenBank/DDBJ databases">
        <title>Genome sequence of Micropolyspora internatus JCM3315.</title>
        <authorList>
            <person name="Shin S.-K."/>
            <person name="Yi H."/>
        </authorList>
    </citation>
    <scope>NUCLEOTIDE SEQUENCE [LARGE SCALE GENOMIC DNA]</scope>
    <source>
        <strain evidence="7 8">JCM 3315</strain>
    </source>
</reference>
<evidence type="ECO:0000313" key="8">
    <source>
        <dbReference type="Proteomes" id="UP000030848"/>
    </source>
</evidence>
<dbReference type="PANTHER" id="PTHR30055">
    <property type="entry name" value="HTH-TYPE TRANSCRIPTIONAL REGULATOR RUTR"/>
    <property type="match status" value="1"/>
</dbReference>
<dbReference type="PROSITE" id="PS50977">
    <property type="entry name" value="HTH_TETR_2"/>
    <property type="match status" value="1"/>
</dbReference>
<dbReference type="Pfam" id="PF00440">
    <property type="entry name" value="TetR_N"/>
    <property type="match status" value="1"/>
</dbReference>
<feature type="DNA-binding region" description="H-T-H motif" evidence="5">
    <location>
        <begin position="28"/>
        <end position="47"/>
    </location>
</feature>
<dbReference type="GO" id="GO:0003700">
    <property type="term" value="F:DNA-binding transcription factor activity"/>
    <property type="evidence" value="ECO:0007669"/>
    <property type="project" value="TreeGrafter"/>
</dbReference>
<keyword evidence="2" id="KW-0805">Transcription regulation</keyword>
<protein>
    <recommendedName>
        <fullName evidence="6">HTH tetR-type domain-containing protein</fullName>
    </recommendedName>
</protein>
<evidence type="ECO:0000256" key="2">
    <source>
        <dbReference type="ARBA" id="ARBA00023015"/>
    </source>
</evidence>
<evidence type="ECO:0000313" key="7">
    <source>
        <dbReference type="EMBL" id="KHF45950.1"/>
    </source>
</evidence>
<dbReference type="InterPro" id="IPR050109">
    <property type="entry name" value="HTH-type_TetR-like_transc_reg"/>
</dbReference>
<dbReference type="Gene3D" id="1.10.357.10">
    <property type="entry name" value="Tetracycline Repressor, domain 2"/>
    <property type="match status" value="1"/>
</dbReference>
<sequence length="194" mass="21322">MMTSGSPRERVLDAVFRLVAQGGLTEASLRKVAAESGVNIGSVRHYYGTHEQLMIAAAEEVGRRMERRLNAVWPADLGESDVAARRELVESVCRAVLPTGRDDRVELVVLLELVAAARLRPEFRPLATRMGKDLRAVLVATLETVGVKQAALEAERLTALVIGLTTEFIYPHGLPDDDVVTRVLRHHIAELLPD</sequence>